<feature type="transmembrane region" description="Helical" evidence="7">
    <location>
        <begin position="373"/>
        <end position="393"/>
    </location>
</feature>
<keyword evidence="3" id="KW-1003">Cell membrane</keyword>
<reference evidence="9 10" key="1">
    <citation type="submission" date="2018-06" db="EMBL/GenBank/DDBJ databases">
        <authorList>
            <consortium name="Pathogen Informatics"/>
            <person name="Doyle S."/>
        </authorList>
    </citation>
    <scope>NUCLEOTIDE SEQUENCE [LARGE SCALE GENOMIC DNA]</scope>
    <source>
        <strain evidence="9 10">NCTC11862</strain>
    </source>
</reference>
<feature type="transmembrane region" description="Helical" evidence="7">
    <location>
        <begin position="45"/>
        <end position="65"/>
    </location>
</feature>
<name>A0A376CNZ5_9CORY</name>
<feature type="transmembrane region" description="Helical" evidence="7">
    <location>
        <begin position="276"/>
        <end position="296"/>
    </location>
</feature>
<comment type="subcellular location">
    <subcellularLocation>
        <location evidence="1">Cell membrane</location>
        <topology evidence="1">Multi-pass membrane protein</topology>
    </subcellularLocation>
</comment>
<dbReference type="RefSeq" id="WP_026254314.1">
    <property type="nucleotide sequence ID" value="NZ_LDYD01000007.1"/>
</dbReference>
<evidence type="ECO:0000259" key="8">
    <source>
        <dbReference type="PROSITE" id="PS50850"/>
    </source>
</evidence>
<feature type="transmembrane region" description="Helical" evidence="7">
    <location>
        <begin position="335"/>
        <end position="361"/>
    </location>
</feature>
<keyword evidence="2" id="KW-0813">Transport</keyword>
<evidence type="ECO:0000256" key="4">
    <source>
        <dbReference type="ARBA" id="ARBA00022692"/>
    </source>
</evidence>
<feature type="domain" description="Major facilitator superfamily (MFS) profile" evidence="8">
    <location>
        <begin position="11"/>
        <end position="397"/>
    </location>
</feature>
<evidence type="ECO:0000256" key="5">
    <source>
        <dbReference type="ARBA" id="ARBA00022989"/>
    </source>
</evidence>
<feature type="transmembrane region" description="Helical" evidence="7">
    <location>
        <begin position="170"/>
        <end position="188"/>
    </location>
</feature>
<dbReference type="Proteomes" id="UP000254467">
    <property type="component" value="Unassembled WGS sequence"/>
</dbReference>
<keyword evidence="10" id="KW-1185">Reference proteome</keyword>
<proteinExistence type="predicted"/>
<dbReference type="SUPFAM" id="SSF103473">
    <property type="entry name" value="MFS general substrate transporter"/>
    <property type="match status" value="1"/>
</dbReference>
<feature type="transmembrane region" description="Helical" evidence="7">
    <location>
        <begin position="12"/>
        <end position="33"/>
    </location>
</feature>
<dbReference type="Gene3D" id="1.20.1250.20">
    <property type="entry name" value="MFS general substrate transporter like domains"/>
    <property type="match status" value="1"/>
</dbReference>
<feature type="transmembrane region" description="Helical" evidence="7">
    <location>
        <begin position="77"/>
        <end position="98"/>
    </location>
</feature>
<evidence type="ECO:0000313" key="10">
    <source>
        <dbReference type="Proteomes" id="UP000254467"/>
    </source>
</evidence>
<dbReference type="STRING" id="35756.GCA_001044155_02075"/>
<dbReference type="InterPro" id="IPR011701">
    <property type="entry name" value="MFS"/>
</dbReference>
<dbReference type="OrthoDB" id="5242249at2"/>
<accession>A0A376CNZ5</accession>
<dbReference type="InterPro" id="IPR036259">
    <property type="entry name" value="MFS_trans_sf"/>
</dbReference>
<dbReference type="PANTHER" id="PTHR23517:SF13">
    <property type="entry name" value="MAJOR FACILITATOR SUPERFAMILY MFS_1"/>
    <property type="match status" value="1"/>
</dbReference>
<evidence type="ECO:0000313" key="9">
    <source>
        <dbReference type="EMBL" id="STC69819.1"/>
    </source>
</evidence>
<feature type="transmembrane region" description="Helical" evidence="7">
    <location>
        <begin position="209"/>
        <end position="230"/>
    </location>
</feature>
<protein>
    <submittedName>
        <fullName evidence="9">Major facilitator superfamily permease</fullName>
    </submittedName>
</protein>
<dbReference type="InterPro" id="IPR020846">
    <property type="entry name" value="MFS_dom"/>
</dbReference>
<evidence type="ECO:0000256" key="3">
    <source>
        <dbReference type="ARBA" id="ARBA00022475"/>
    </source>
</evidence>
<dbReference type="PROSITE" id="PS50850">
    <property type="entry name" value="MFS"/>
    <property type="match status" value="1"/>
</dbReference>
<dbReference type="Pfam" id="PF07690">
    <property type="entry name" value="MFS_1"/>
    <property type="match status" value="1"/>
</dbReference>
<feature type="transmembrane region" description="Helical" evidence="7">
    <location>
        <begin position="104"/>
        <end position="125"/>
    </location>
</feature>
<dbReference type="InterPro" id="IPR050171">
    <property type="entry name" value="MFS_Transporters"/>
</dbReference>
<feature type="transmembrane region" description="Helical" evidence="7">
    <location>
        <begin position="302"/>
        <end position="323"/>
    </location>
</feature>
<keyword evidence="4 7" id="KW-0812">Transmembrane</keyword>
<sequence>METPLKFPPRAWMRIGFAMFSLGFGANLFVPMLQVYREQHGSPESTLTAMMGVYAVGLIPALLFFGARSDSLGRRPILLPGLMISVVGSVILALGALGWSWPLFVGRIIIGVAVGMGMASGSAWIKELSAGNAAAGPRRATIAVSAGFGLGPAFSGLVAQFAPAPELTPYVVHIVLACLALILAWRVPETQTSGEGPHQVFPPIVGTRRFFWTIAAWAPWTFGVATTAFTATPSNVPVALSWPTAFLGLLAGTGMAAGVLIQPLATRVSAGGTRPLAVLGLSIAILGLIVSIAAALTASAWVMWLAAAVMGGSYGIMMVGGLIEAEKIAPPGQFGAVVGIFYSLAYVGFFIPFMISLAVSALSATTGLAGPHAYAWVLGAGILVCLVSIRPVARVSQHGA</sequence>
<gene>
    <name evidence="9" type="ORF">NCTC11862_01618</name>
</gene>
<dbReference type="EMBL" id="UFXQ01000001">
    <property type="protein sequence ID" value="STC69819.1"/>
    <property type="molecule type" value="Genomic_DNA"/>
</dbReference>
<keyword evidence="6 7" id="KW-0472">Membrane</keyword>
<evidence type="ECO:0000256" key="1">
    <source>
        <dbReference type="ARBA" id="ARBA00004651"/>
    </source>
</evidence>
<evidence type="ECO:0000256" key="7">
    <source>
        <dbReference type="SAM" id="Phobius"/>
    </source>
</evidence>
<dbReference type="GO" id="GO:0005886">
    <property type="term" value="C:plasma membrane"/>
    <property type="evidence" value="ECO:0007669"/>
    <property type="project" value="UniProtKB-SubCell"/>
</dbReference>
<feature type="transmembrane region" description="Helical" evidence="7">
    <location>
        <begin position="242"/>
        <end position="264"/>
    </location>
</feature>
<feature type="transmembrane region" description="Helical" evidence="7">
    <location>
        <begin position="146"/>
        <end position="164"/>
    </location>
</feature>
<dbReference type="AlphaFoldDB" id="A0A376CNZ5"/>
<evidence type="ECO:0000256" key="6">
    <source>
        <dbReference type="ARBA" id="ARBA00023136"/>
    </source>
</evidence>
<dbReference type="GO" id="GO:0022857">
    <property type="term" value="F:transmembrane transporter activity"/>
    <property type="evidence" value="ECO:0007669"/>
    <property type="project" value="InterPro"/>
</dbReference>
<evidence type="ECO:0000256" key="2">
    <source>
        <dbReference type="ARBA" id="ARBA00022448"/>
    </source>
</evidence>
<keyword evidence="5 7" id="KW-1133">Transmembrane helix</keyword>
<dbReference type="PANTHER" id="PTHR23517">
    <property type="entry name" value="RESISTANCE PROTEIN MDTM, PUTATIVE-RELATED-RELATED"/>
    <property type="match status" value="1"/>
</dbReference>
<organism evidence="9 10">
    <name type="scientific">Corynebacterium pilosum</name>
    <dbReference type="NCBI Taxonomy" id="35756"/>
    <lineage>
        <taxon>Bacteria</taxon>
        <taxon>Bacillati</taxon>
        <taxon>Actinomycetota</taxon>
        <taxon>Actinomycetes</taxon>
        <taxon>Mycobacteriales</taxon>
        <taxon>Corynebacteriaceae</taxon>
        <taxon>Corynebacterium</taxon>
    </lineage>
</organism>